<proteinExistence type="inferred from homology"/>
<feature type="transmembrane region" description="Helical" evidence="9">
    <location>
        <begin position="285"/>
        <end position="309"/>
    </location>
</feature>
<evidence type="ECO:0000256" key="1">
    <source>
        <dbReference type="ARBA" id="ARBA00001971"/>
    </source>
</evidence>
<evidence type="ECO:0000256" key="7">
    <source>
        <dbReference type="ARBA" id="ARBA00023033"/>
    </source>
</evidence>
<evidence type="ECO:0000256" key="5">
    <source>
        <dbReference type="ARBA" id="ARBA00023002"/>
    </source>
</evidence>
<organism evidence="10 11">
    <name type="scientific">Aspergillus arachidicola</name>
    <dbReference type="NCBI Taxonomy" id="656916"/>
    <lineage>
        <taxon>Eukaryota</taxon>
        <taxon>Fungi</taxon>
        <taxon>Dikarya</taxon>
        <taxon>Ascomycota</taxon>
        <taxon>Pezizomycotina</taxon>
        <taxon>Eurotiomycetes</taxon>
        <taxon>Eurotiomycetidae</taxon>
        <taxon>Eurotiales</taxon>
        <taxon>Aspergillaceae</taxon>
        <taxon>Aspergillus</taxon>
        <taxon>Aspergillus subgen. Circumdati</taxon>
    </lineage>
</organism>
<gene>
    <name evidence="10" type="ORF">AARAC_005075</name>
</gene>
<keyword evidence="9" id="KW-0812">Transmembrane</keyword>
<comment type="similarity">
    <text evidence="2">Belongs to the cytochrome P450 family.</text>
</comment>
<evidence type="ECO:0000313" key="11">
    <source>
        <dbReference type="Proteomes" id="UP000231358"/>
    </source>
</evidence>
<keyword evidence="6 8" id="KW-0408">Iron</keyword>
<dbReference type="EMBL" id="NEXV01000745">
    <property type="protein sequence ID" value="PIG69196.1"/>
    <property type="molecule type" value="Genomic_DNA"/>
</dbReference>
<keyword evidence="9" id="KW-1133">Transmembrane helix</keyword>
<evidence type="ECO:0000256" key="4">
    <source>
        <dbReference type="ARBA" id="ARBA00022723"/>
    </source>
</evidence>
<dbReference type="InterPro" id="IPR002401">
    <property type="entry name" value="Cyt_P450_E_grp-I"/>
</dbReference>
<keyword evidence="11" id="KW-1185">Reference proteome</keyword>
<dbReference type="PROSITE" id="PS00086">
    <property type="entry name" value="CYTOCHROME_P450"/>
    <property type="match status" value="1"/>
</dbReference>
<dbReference type="PRINTS" id="PR00385">
    <property type="entry name" value="P450"/>
</dbReference>
<accession>A0A2G7ELF0</accession>
<name>A0A2G7ELF0_9EURO</name>
<comment type="cofactor">
    <cofactor evidence="1 8">
        <name>heme</name>
        <dbReference type="ChEBI" id="CHEBI:30413"/>
    </cofactor>
</comment>
<comment type="caution">
    <text evidence="10">The sequence shown here is derived from an EMBL/GenBank/DDBJ whole genome shotgun (WGS) entry which is preliminary data.</text>
</comment>
<dbReference type="STRING" id="656916.A0A2G7ELF0"/>
<dbReference type="InterPro" id="IPR036396">
    <property type="entry name" value="Cyt_P450_sf"/>
</dbReference>
<keyword evidence="3 8" id="KW-0349">Heme</keyword>
<dbReference type="GO" id="GO:0020037">
    <property type="term" value="F:heme binding"/>
    <property type="evidence" value="ECO:0007669"/>
    <property type="project" value="InterPro"/>
</dbReference>
<evidence type="ECO:0000256" key="3">
    <source>
        <dbReference type="ARBA" id="ARBA00022617"/>
    </source>
</evidence>
<protein>
    <submittedName>
        <fullName evidence="10">Cytochrome P450 monooxygenase</fullName>
    </submittedName>
</protein>
<dbReference type="AlphaFoldDB" id="A0A2G7ELF0"/>
<dbReference type="InterPro" id="IPR023214">
    <property type="entry name" value="HAD_sf"/>
</dbReference>
<dbReference type="InterPro" id="IPR036412">
    <property type="entry name" value="HAD-like_sf"/>
</dbReference>
<keyword evidence="7 10" id="KW-0503">Monooxygenase</keyword>
<keyword evidence="9" id="KW-0472">Membrane</keyword>
<dbReference type="GO" id="GO:0004497">
    <property type="term" value="F:monooxygenase activity"/>
    <property type="evidence" value="ECO:0007669"/>
    <property type="project" value="UniProtKB-KW"/>
</dbReference>
<evidence type="ECO:0000256" key="6">
    <source>
        <dbReference type="ARBA" id="ARBA00023004"/>
    </source>
</evidence>
<evidence type="ECO:0000256" key="9">
    <source>
        <dbReference type="SAM" id="Phobius"/>
    </source>
</evidence>
<dbReference type="InterPro" id="IPR001128">
    <property type="entry name" value="Cyt_P450"/>
</dbReference>
<dbReference type="InterPro" id="IPR017972">
    <property type="entry name" value="Cyt_P450_CS"/>
</dbReference>
<evidence type="ECO:0000313" key="10">
    <source>
        <dbReference type="EMBL" id="PIG69196.1"/>
    </source>
</evidence>
<dbReference type="PANTHER" id="PTHR46300">
    <property type="entry name" value="P450, PUTATIVE (EUROFUNG)-RELATED-RELATED"/>
    <property type="match status" value="1"/>
</dbReference>
<dbReference type="Proteomes" id="UP000231358">
    <property type="component" value="Unassembled WGS sequence"/>
</dbReference>
<dbReference type="SUPFAM" id="SSF48264">
    <property type="entry name" value="Cytochrome P450"/>
    <property type="match status" value="1"/>
</dbReference>
<evidence type="ECO:0000256" key="8">
    <source>
        <dbReference type="PIRSR" id="PIRSR602401-1"/>
    </source>
</evidence>
<dbReference type="GO" id="GO:0005506">
    <property type="term" value="F:iron ion binding"/>
    <property type="evidence" value="ECO:0007669"/>
    <property type="project" value="InterPro"/>
</dbReference>
<dbReference type="Gene3D" id="1.10.630.10">
    <property type="entry name" value="Cytochrome P450"/>
    <property type="match status" value="1"/>
</dbReference>
<dbReference type="CDD" id="cd11065">
    <property type="entry name" value="CYP64-like"/>
    <property type="match status" value="1"/>
</dbReference>
<dbReference type="GO" id="GO:0016705">
    <property type="term" value="F:oxidoreductase activity, acting on paired donors, with incorporation or reduction of molecular oxygen"/>
    <property type="evidence" value="ECO:0007669"/>
    <property type="project" value="InterPro"/>
</dbReference>
<keyword evidence="4 8" id="KW-0479">Metal-binding</keyword>
<dbReference type="InterPro" id="IPR050364">
    <property type="entry name" value="Cytochrome_P450_fung"/>
</dbReference>
<dbReference type="SUPFAM" id="SSF56784">
    <property type="entry name" value="HAD-like"/>
    <property type="match status" value="1"/>
</dbReference>
<reference evidence="10 11" key="1">
    <citation type="submission" date="2017-05" db="EMBL/GenBank/DDBJ databases">
        <title>Genome sequence for an aflatoxigenic pathogen of Argentinian peanut, Aspergillus arachidicola.</title>
        <authorList>
            <person name="Moore G."/>
            <person name="Beltz S.B."/>
            <person name="Mack B.M."/>
        </authorList>
    </citation>
    <scope>NUCLEOTIDE SEQUENCE [LARGE SCALE GENOMIC DNA]</scope>
    <source>
        <strain evidence="10 11">CBS 117610</strain>
    </source>
</reference>
<dbReference type="PANTHER" id="PTHR46300:SF1">
    <property type="entry name" value="P450, PUTATIVE (EUROFUNG)-RELATED"/>
    <property type="match status" value="1"/>
</dbReference>
<sequence length="802" mass="91561">MTKINPYRGILIELKDIIFTSSSDRINLPINTFKSILCCGATAQYQCGKINRAQYYSRLAKDFALSLADVTALFDTVQATVRPEESFLTFLAELKSRFGDQLKLLVSVRWSVSLRGSGMRKPELRFFRHVLESISMKPEDTILVDNDTDNILCALSMGLKGILFGSTSVPQALTNLLEYDHISRAEQFLRSHAKSLHSVTHTGVTIRENFAQLLILEATGDIDLVELEYHPTTWNYFIGTPVLTQTEFPHDLDTTSLATTVLDRPKDIANGIMDEMLKYRSDDDLMLSAMISLILASAVILVSTCWFLWYSRKAVFDRLPPGPRPWPFLESRQELRQIRQWEALDDLHRQYGPLVGMTWGGRPAVLIGKREIAKDLFGKRGSIYSSRARLVMGLDIMTGGDHVFFLPYGPKWKKLSRIQATFLNRPAVKHYRPLQELESLHTLQDLLHSDDYEACFSRFQASLTHALAYGTRLPSATDPQLTELENIARTFISAATNSHWMVDSFPILKYVPSCLAPWKRFGQQIHAQTVRLFQGKMAVAEQTQSWNWVKHIRALKHTSGVTDHEMVYVIGSIYQAGVGIITATLRLFIMACVLHPEAVNAAQDELDRVVGSDRLPTLNDLSHLPYVEAFVKEVLRWRPLVLAATHSVTQDDDYRGYRIPRHAVILSNQWAMDMDREVWDSPDQFRPDRWMSDMKRMPSAFGLGQRMCAGQYMAMESLLIMASRMLWAFTFEHAWEGGKRIEIDSWAFHEESLFLVPKPYRARIQPRDQHRLHVIQSAWQTAERDINPLLDQIGQEIHTASA</sequence>
<keyword evidence="5" id="KW-0560">Oxidoreductase</keyword>
<feature type="binding site" description="axial binding residue" evidence="8">
    <location>
        <position position="708"/>
    </location>
    <ligand>
        <name>heme</name>
        <dbReference type="ChEBI" id="CHEBI:30413"/>
    </ligand>
    <ligandPart>
        <name>Fe</name>
        <dbReference type="ChEBI" id="CHEBI:18248"/>
    </ligandPart>
</feature>
<dbReference type="Pfam" id="PF00067">
    <property type="entry name" value="p450"/>
    <property type="match status" value="1"/>
</dbReference>
<dbReference type="PRINTS" id="PR00463">
    <property type="entry name" value="EP450I"/>
</dbReference>
<evidence type="ECO:0000256" key="2">
    <source>
        <dbReference type="ARBA" id="ARBA00010617"/>
    </source>
</evidence>
<dbReference type="Gene3D" id="3.40.50.1000">
    <property type="entry name" value="HAD superfamily/HAD-like"/>
    <property type="match status" value="1"/>
</dbReference>